<dbReference type="EMBL" id="CACRXK020000392">
    <property type="protein sequence ID" value="CAB3981465.1"/>
    <property type="molecule type" value="Genomic_DNA"/>
</dbReference>
<protein>
    <submittedName>
        <fullName evidence="1">Uncharacterized protein</fullName>
    </submittedName>
</protein>
<proteinExistence type="predicted"/>
<dbReference type="Proteomes" id="UP001152795">
    <property type="component" value="Unassembled WGS sequence"/>
</dbReference>
<dbReference type="AlphaFoldDB" id="A0A6S7FP36"/>
<comment type="caution">
    <text evidence="1">The sequence shown here is derived from an EMBL/GenBank/DDBJ whole genome shotgun (WGS) entry which is preliminary data.</text>
</comment>
<dbReference type="OrthoDB" id="10449593at2759"/>
<organism evidence="1 2">
    <name type="scientific">Paramuricea clavata</name>
    <name type="common">Red gorgonian</name>
    <name type="synonym">Violescent sea-whip</name>
    <dbReference type="NCBI Taxonomy" id="317549"/>
    <lineage>
        <taxon>Eukaryota</taxon>
        <taxon>Metazoa</taxon>
        <taxon>Cnidaria</taxon>
        <taxon>Anthozoa</taxon>
        <taxon>Octocorallia</taxon>
        <taxon>Malacalcyonacea</taxon>
        <taxon>Plexauridae</taxon>
        <taxon>Paramuricea</taxon>
    </lineage>
</organism>
<keyword evidence="2" id="KW-1185">Reference proteome</keyword>
<evidence type="ECO:0000313" key="1">
    <source>
        <dbReference type="EMBL" id="CAB3981465.1"/>
    </source>
</evidence>
<name>A0A6S7FP36_PARCT</name>
<accession>A0A6S7FP36</accession>
<sequence length="86" mass="9449">MPKDVPNNLYAFPENYGADECGLPVTQEAIDEVAEVSGVLTVGEDYLSPAVRAKCECIIPDINGVKSCNAADTFLFLKEHYYEQSM</sequence>
<evidence type="ECO:0000313" key="2">
    <source>
        <dbReference type="Proteomes" id="UP001152795"/>
    </source>
</evidence>
<gene>
    <name evidence="1" type="ORF">PACLA_8A044943</name>
</gene>
<reference evidence="1" key="1">
    <citation type="submission" date="2020-04" db="EMBL/GenBank/DDBJ databases">
        <authorList>
            <person name="Alioto T."/>
            <person name="Alioto T."/>
            <person name="Gomez Garrido J."/>
        </authorList>
    </citation>
    <scope>NUCLEOTIDE SEQUENCE</scope>
    <source>
        <strain evidence="1">A484AB</strain>
    </source>
</reference>